<sequence>MCAHWYPEGYALPTSTGPHHPAYSQNLTSHPDAPKSWYMPQVPHSSQESNHSSRAPPLSSSSQTTSISSFATRSQHAIAGIADPGLISGVDYFKVGETVRVRRLNSVDTYTDWAYGQVTRPHLRQYRTSEPERVYYVSYIDPRNGERKEHEFSCYRKEILPLQGRRGNQALLAFAQVNLNPSESTLQTWIPATVTNITDSGVDVRVASNRVQRGYPTHFRGVQALAPYNPSVAQSLKAAGHTVLVDGQGSLGS</sequence>
<dbReference type="Proteomes" id="UP001150266">
    <property type="component" value="Unassembled WGS sequence"/>
</dbReference>
<organism evidence="2 3">
    <name type="scientific">Lentinula aciculospora</name>
    <dbReference type="NCBI Taxonomy" id="153920"/>
    <lineage>
        <taxon>Eukaryota</taxon>
        <taxon>Fungi</taxon>
        <taxon>Dikarya</taxon>
        <taxon>Basidiomycota</taxon>
        <taxon>Agaricomycotina</taxon>
        <taxon>Agaricomycetes</taxon>
        <taxon>Agaricomycetidae</taxon>
        <taxon>Agaricales</taxon>
        <taxon>Marasmiineae</taxon>
        <taxon>Omphalotaceae</taxon>
        <taxon>Lentinula</taxon>
    </lineage>
</organism>
<protein>
    <submittedName>
        <fullName evidence="2">Uncharacterized protein</fullName>
    </submittedName>
</protein>
<evidence type="ECO:0000313" key="2">
    <source>
        <dbReference type="EMBL" id="KAJ4485385.1"/>
    </source>
</evidence>
<feature type="compositionally biased region" description="Low complexity" evidence="1">
    <location>
        <begin position="49"/>
        <end position="67"/>
    </location>
</feature>
<comment type="caution">
    <text evidence="2">The sequence shown here is derived from an EMBL/GenBank/DDBJ whole genome shotgun (WGS) entry which is preliminary data.</text>
</comment>
<feature type="region of interest" description="Disordered" evidence="1">
    <location>
        <begin position="33"/>
        <end position="67"/>
    </location>
</feature>
<name>A0A9W9DTA1_9AGAR</name>
<reference evidence="2" key="1">
    <citation type="submission" date="2022-08" db="EMBL/GenBank/DDBJ databases">
        <title>A Global Phylogenomic Analysis of the Shiitake Genus Lentinula.</title>
        <authorList>
            <consortium name="DOE Joint Genome Institute"/>
            <person name="Sierra-Patev S."/>
            <person name="Min B."/>
            <person name="Naranjo-Ortiz M."/>
            <person name="Looney B."/>
            <person name="Konkel Z."/>
            <person name="Slot J.C."/>
            <person name="Sakamoto Y."/>
            <person name="Steenwyk J.L."/>
            <person name="Rokas A."/>
            <person name="Carro J."/>
            <person name="Camarero S."/>
            <person name="Ferreira P."/>
            <person name="Molpeceres G."/>
            <person name="Ruiz-Duenas F.J."/>
            <person name="Serrano A."/>
            <person name="Henrissat B."/>
            <person name="Drula E."/>
            <person name="Hughes K.W."/>
            <person name="Mata J.L."/>
            <person name="Ishikawa N.K."/>
            <person name="Vargas-Isla R."/>
            <person name="Ushijima S."/>
            <person name="Smith C.A."/>
            <person name="Ahrendt S."/>
            <person name="Andreopoulos W."/>
            <person name="He G."/>
            <person name="Labutti K."/>
            <person name="Lipzen A."/>
            <person name="Ng V."/>
            <person name="Riley R."/>
            <person name="Sandor L."/>
            <person name="Barry K."/>
            <person name="Martinez A.T."/>
            <person name="Xiao Y."/>
            <person name="Gibbons J.G."/>
            <person name="Terashima K."/>
            <person name="Grigoriev I.V."/>
            <person name="Hibbett D.S."/>
        </authorList>
    </citation>
    <scope>NUCLEOTIDE SEQUENCE</scope>
    <source>
        <strain evidence="2">JLM2183</strain>
    </source>
</reference>
<keyword evidence="3" id="KW-1185">Reference proteome</keyword>
<accession>A0A9W9DTA1</accession>
<evidence type="ECO:0000313" key="3">
    <source>
        <dbReference type="Proteomes" id="UP001150266"/>
    </source>
</evidence>
<gene>
    <name evidence="2" type="ORF">J3R30DRAFT_3680041</name>
</gene>
<dbReference type="AlphaFoldDB" id="A0A9W9DTA1"/>
<proteinExistence type="predicted"/>
<evidence type="ECO:0000256" key="1">
    <source>
        <dbReference type="SAM" id="MobiDB-lite"/>
    </source>
</evidence>
<dbReference type="EMBL" id="JAOTPV010000003">
    <property type="protein sequence ID" value="KAJ4485385.1"/>
    <property type="molecule type" value="Genomic_DNA"/>
</dbReference>
<dbReference type="OrthoDB" id="2858062at2759"/>